<evidence type="ECO:0000313" key="2">
    <source>
        <dbReference type="Proteomes" id="UP001189143"/>
    </source>
</evidence>
<proteinExistence type="predicted"/>
<evidence type="ECO:0000313" key="1">
    <source>
        <dbReference type="EMBL" id="CAI3669670.1"/>
    </source>
</evidence>
<gene>
    <name evidence="1" type="ORF">CNEO2_680001</name>
</gene>
<protein>
    <submittedName>
        <fullName evidence="1">Uncharacterized protein</fullName>
    </submittedName>
</protein>
<comment type="caution">
    <text evidence="1">The sequence shown here is derived from an EMBL/GenBank/DDBJ whole genome shotgun (WGS) entry which is preliminary data.</text>
</comment>
<dbReference type="RefSeq" id="WP_125149409.1">
    <property type="nucleotide sequence ID" value="NZ_CAMRXC010000256.1"/>
</dbReference>
<organism evidence="1 2">
    <name type="scientific">Clostridium neonatale</name>
    <dbReference type="NCBI Taxonomy" id="137838"/>
    <lineage>
        <taxon>Bacteria</taxon>
        <taxon>Bacillati</taxon>
        <taxon>Bacillota</taxon>
        <taxon>Clostridia</taxon>
        <taxon>Eubacteriales</taxon>
        <taxon>Clostridiaceae</taxon>
        <taxon>Clostridium</taxon>
    </lineage>
</organism>
<dbReference type="AlphaFoldDB" id="A0AAD1YIQ4"/>
<reference evidence="1" key="1">
    <citation type="submission" date="2022-10" db="EMBL/GenBank/DDBJ databases">
        <authorList>
            <person name="Aires J."/>
            <person name="Mesa V."/>
        </authorList>
    </citation>
    <scope>NUCLEOTIDE SEQUENCE</scope>
    <source>
        <strain evidence="1">Clostridium neonatale JD116</strain>
    </source>
</reference>
<dbReference type="EMBL" id="CAMTCP010000268">
    <property type="protein sequence ID" value="CAI3669670.1"/>
    <property type="molecule type" value="Genomic_DNA"/>
</dbReference>
<accession>A0AAD1YIQ4</accession>
<sequence>MFWYRKDGDEIFNNIINKMKQGEELSKQDIVSLTFTPIMGGKLSKSDKIINAIRMEKISTNSLEKV</sequence>
<dbReference type="Proteomes" id="UP001189143">
    <property type="component" value="Unassembled WGS sequence"/>
</dbReference>
<name>A0AAD1YIQ4_9CLOT</name>